<comment type="similarity">
    <text evidence="3">Belongs to the methyl-accepting chemotaxis (MCP) protein family.</text>
</comment>
<dbReference type="AlphaFoldDB" id="D8MJX1"/>
<dbReference type="EMBL" id="FP236830">
    <property type="protein sequence ID" value="CAX53569.1"/>
    <property type="molecule type" value="Genomic_DNA"/>
</dbReference>
<dbReference type="GO" id="GO:0004888">
    <property type="term" value="F:transmembrane signaling receptor activity"/>
    <property type="evidence" value="ECO:0007669"/>
    <property type="project" value="InterPro"/>
</dbReference>
<dbReference type="InterPro" id="IPR051310">
    <property type="entry name" value="MCP_chemotaxis"/>
</dbReference>
<proteinExistence type="inferred from homology"/>
<reference evidence="6 7" key="1">
    <citation type="journal article" date="2010" name="BMC Genomics">
        <title>Genome comparison of the epiphytic bacteria Erwinia billingiae and E. tasmaniensis with the pear pathogen E. pyrifoliae.</title>
        <authorList>
            <person name="Kube M."/>
            <person name="Migdoll A.M."/>
            <person name="Gehring I."/>
            <person name="Heitmann K."/>
            <person name="Mayer Y."/>
            <person name="Kuhl H."/>
            <person name="Knaust F."/>
            <person name="Geider K."/>
            <person name="Reinhardt R."/>
        </authorList>
    </citation>
    <scope>NUCLEOTIDE SEQUENCE [LARGE SCALE GENOMIC DNA]</scope>
    <source>
        <strain evidence="6 7">Eb661</strain>
        <plasmid evidence="6">pEB170</plasmid>
    </source>
</reference>
<dbReference type="SUPFAM" id="SSF58104">
    <property type="entry name" value="Methyl-accepting chemotaxis protein (MCP) signaling domain"/>
    <property type="match status" value="1"/>
</dbReference>
<dbReference type="PRINTS" id="PR00260">
    <property type="entry name" value="CHEMTRNSDUCR"/>
</dbReference>
<accession>D8MJX1</accession>
<evidence type="ECO:0000256" key="2">
    <source>
        <dbReference type="ARBA" id="ARBA00023224"/>
    </source>
</evidence>
<keyword evidence="2 4" id="KW-0807">Transducer</keyword>
<dbReference type="KEGG" id="ebi:EbC_pEb17201160"/>
<dbReference type="InterPro" id="IPR004089">
    <property type="entry name" value="MCPsignal_dom"/>
</dbReference>
<gene>
    <name evidence="6" type="ordered locus">EbC_pEb17201160</name>
</gene>
<dbReference type="Gene3D" id="1.10.287.950">
    <property type="entry name" value="Methyl-accepting chemotaxis protein"/>
    <property type="match status" value="1"/>
</dbReference>
<evidence type="ECO:0000256" key="1">
    <source>
        <dbReference type="ARBA" id="ARBA00022500"/>
    </source>
</evidence>
<dbReference type="HOGENOM" id="CLU_2232433_0_0_6"/>
<dbReference type="PANTHER" id="PTHR43531">
    <property type="entry name" value="PROTEIN ICFG"/>
    <property type="match status" value="1"/>
</dbReference>
<dbReference type="PANTHER" id="PTHR43531:SF11">
    <property type="entry name" value="METHYL-ACCEPTING CHEMOTAXIS PROTEIN 3"/>
    <property type="match status" value="1"/>
</dbReference>
<evidence type="ECO:0000256" key="3">
    <source>
        <dbReference type="ARBA" id="ARBA00029447"/>
    </source>
</evidence>
<dbReference type="GO" id="GO:0016020">
    <property type="term" value="C:membrane"/>
    <property type="evidence" value="ECO:0007669"/>
    <property type="project" value="InterPro"/>
</dbReference>
<dbReference type="Proteomes" id="UP000008793">
    <property type="component" value="Plasmid pEB170"/>
</dbReference>
<dbReference type="InterPro" id="IPR004090">
    <property type="entry name" value="Chemotax_Me-accpt_rcpt"/>
</dbReference>
<dbReference type="PROSITE" id="PS50111">
    <property type="entry name" value="CHEMOTAXIS_TRANSDUC_2"/>
    <property type="match status" value="1"/>
</dbReference>
<evidence type="ECO:0000259" key="5">
    <source>
        <dbReference type="PROSITE" id="PS50111"/>
    </source>
</evidence>
<dbReference type="GO" id="GO:0006935">
    <property type="term" value="P:chemotaxis"/>
    <property type="evidence" value="ECO:0007669"/>
    <property type="project" value="UniProtKB-KW"/>
</dbReference>
<sequence length="105" mass="11539">MGALIDIQNRKDRMIHQRNEVQRREQTTRTADEIAELVAENGDIAAQIKIISLNASIEAARAGVHGRGFSVIASAIRVLAERTADITGQISRLQMRIRNSSGDSD</sequence>
<dbReference type="GO" id="GO:0007165">
    <property type="term" value="P:signal transduction"/>
    <property type="evidence" value="ECO:0007669"/>
    <property type="project" value="UniProtKB-KW"/>
</dbReference>
<evidence type="ECO:0000256" key="4">
    <source>
        <dbReference type="PROSITE-ProRule" id="PRU00284"/>
    </source>
</evidence>
<geneLocation type="plasmid" evidence="6 7">
    <name>pEB170</name>
</geneLocation>
<evidence type="ECO:0000313" key="6">
    <source>
        <dbReference type="EMBL" id="CAX53569.1"/>
    </source>
</evidence>
<protein>
    <submittedName>
        <fullName evidence="6">Methyl-accepting chemotaxis protein</fullName>
    </submittedName>
</protein>
<keyword evidence="6" id="KW-0614">Plasmid</keyword>
<feature type="domain" description="Methyl-accepting transducer" evidence="5">
    <location>
        <begin position="25"/>
        <end position="105"/>
    </location>
</feature>
<keyword evidence="7" id="KW-1185">Reference proteome</keyword>
<dbReference type="Pfam" id="PF00015">
    <property type="entry name" value="MCPsignal"/>
    <property type="match status" value="1"/>
</dbReference>
<keyword evidence="1" id="KW-0145">Chemotaxis</keyword>
<organism evidence="7">
    <name type="scientific">Erwinia billingiae (strain Eb661)</name>
    <dbReference type="NCBI Taxonomy" id="634500"/>
    <lineage>
        <taxon>Bacteria</taxon>
        <taxon>Pseudomonadati</taxon>
        <taxon>Pseudomonadota</taxon>
        <taxon>Gammaproteobacteria</taxon>
        <taxon>Enterobacterales</taxon>
        <taxon>Erwiniaceae</taxon>
        <taxon>Erwinia</taxon>
    </lineage>
</organism>
<evidence type="ECO:0000313" key="7">
    <source>
        <dbReference type="Proteomes" id="UP000008793"/>
    </source>
</evidence>
<name>D8MJX1_ERWBE</name>